<dbReference type="AlphaFoldDB" id="A0A0V8IM50"/>
<evidence type="ECO:0000313" key="2">
    <source>
        <dbReference type="Proteomes" id="UP000053199"/>
    </source>
</evidence>
<dbReference type="Pfam" id="PF14100">
    <property type="entry name" value="DUF6807"/>
    <property type="match status" value="1"/>
</dbReference>
<dbReference type="RefSeq" id="WP_058268132.1">
    <property type="nucleotide sequence ID" value="NZ_FMAZ01000004.1"/>
</dbReference>
<evidence type="ECO:0000313" key="1">
    <source>
        <dbReference type="EMBL" id="KSU75838.1"/>
    </source>
</evidence>
<dbReference type="Proteomes" id="UP000053199">
    <property type="component" value="Unassembled WGS sequence"/>
</dbReference>
<keyword evidence="2" id="KW-1185">Reference proteome</keyword>
<reference evidence="1 2" key="1">
    <citation type="journal article" date="2014" name="Arch. Microbiol.">
        <title>Arthrobacter enclensis sp. nov., isolated from sediment sample.</title>
        <authorList>
            <person name="Dastager S.G."/>
            <person name="Liu Q."/>
            <person name="Tang S.K."/>
            <person name="Krishnamurthi S."/>
            <person name="Lee J.C."/>
            <person name="Li W.J."/>
        </authorList>
    </citation>
    <scope>NUCLEOTIDE SEQUENCE [LARGE SCALE GENOMIC DNA]</scope>
    <source>
        <strain evidence="1 2">NIO-1008</strain>
    </source>
</reference>
<sequence>MATTDACTGQLFTPVSGAGLDADSAPRPYFHPVRTVSGAVLTDVAPADHIHHLGLSIAFSDLNGTNFWGGSTYTPDRGPVVLPNHGRQLAESWPGTDGMGGAGGPAEEPGAGGTVLWVSEEGVVLARERRTVRAFTHSVPGTWSLSLDSVMVPAGGIPALEVSSSAVKGRTGAGYGGIFWRFPADCSDTTVLCADGAGEDVAHGSRSPWLAISTVTGGAPATVVLAQGTPARPWFIRAGEYLGAGPAVAWSRKAVADAAHPLHQVLHAVIHDGRVTSPDQALRLLEHHPAANTTKHPDRTP</sequence>
<dbReference type="OrthoDB" id="9812981at2"/>
<proteinExistence type="predicted"/>
<dbReference type="STRING" id="993070.AS031_10610"/>
<accession>A0A0V8IM50</accession>
<protein>
    <recommendedName>
        <fullName evidence="3">Oxidoreductase</fullName>
    </recommendedName>
</protein>
<evidence type="ECO:0008006" key="3">
    <source>
        <dbReference type="Google" id="ProtNLM"/>
    </source>
</evidence>
<organism evidence="1 2">
    <name type="scientific">Pseudarthrobacter enclensis</name>
    <dbReference type="NCBI Taxonomy" id="993070"/>
    <lineage>
        <taxon>Bacteria</taxon>
        <taxon>Bacillati</taxon>
        <taxon>Actinomycetota</taxon>
        <taxon>Actinomycetes</taxon>
        <taxon>Micrococcales</taxon>
        <taxon>Micrococcaceae</taxon>
        <taxon>Pseudarthrobacter</taxon>
    </lineage>
</organism>
<comment type="caution">
    <text evidence="1">The sequence shown here is derived from an EMBL/GenBank/DDBJ whole genome shotgun (WGS) entry which is preliminary data.</text>
</comment>
<dbReference type="InterPro" id="IPR029475">
    <property type="entry name" value="DUF6807"/>
</dbReference>
<dbReference type="EMBL" id="LNQM01000004">
    <property type="protein sequence ID" value="KSU75838.1"/>
    <property type="molecule type" value="Genomic_DNA"/>
</dbReference>
<name>A0A0V8IM50_9MICC</name>
<gene>
    <name evidence="1" type="ORF">AS031_10610</name>
</gene>